<sequence>MDSYEKVKISKVLKEEILTGISPKIKDLINKIPEEYLNKLEEIRLRLNKPLMLNIGGRDFFLTSKGEIYLRLINPYIVSKDDCEKTLQLLSNYSVYAIEEELKGGYITLKGGHRVGIVGRGIIDNGKIKALKNISGFNIRISRQVIGAADSLLKYLVRKENDIYNTLIISPPQCGKTTLLRDLIRQLSSGAESLNISGLKIGLCDERSEIAGSFEGMPQNDVGIRTDVLDACPKSQGLIMLIRSMSPNIIATDEIGSRADMDAVYEGLNAGIRIITTIHGDSLEEVLQRPFIGDVVKNKVFERLVILSKRCGPGTIEDIIDGVNFNSLINKPFR</sequence>
<dbReference type="PANTHER" id="PTHR20953">
    <property type="entry name" value="KINASE-RELATED"/>
    <property type="match status" value="1"/>
</dbReference>
<comment type="caution">
    <text evidence="4">The sequence shown here is derived from an EMBL/GenBank/DDBJ whole genome shotgun (WGS) entry which is preliminary data.</text>
</comment>
<dbReference type="GO" id="GO:0005524">
    <property type="term" value="F:ATP binding"/>
    <property type="evidence" value="ECO:0007669"/>
    <property type="project" value="UniProtKB-KW"/>
</dbReference>
<evidence type="ECO:0000256" key="1">
    <source>
        <dbReference type="ARBA" id="ARBA00022741"/>
    </source>
</evidence>
<dbReference type="EMBL" id="LKET01000028">
    <property type="protein sequence ID" value="KPU44923.1"/>
    <property type="molecule type" value="Genomic_DNA"/>
</dbReference>
<dbReference type="AlphaFoldDB" id="A0A0P8X282"/>
<name>A0A0P8X282_9CLOT</name>
<keyword evidence="2" id="KW-0067">ATP-binding</keyword>
<dbReference type="InterPro" id="IPR003593">
    <property type="entry name" value="AAA+_ATPase"/>
</dbReference>
<reference evidence="4 5" key="1">
    <citation type="submission" date="2015-09" db="EMBL/GenBank/DDBJ databases">
        <title>Genome sequence of Oxobacter pfennigii DSM 3222.</title>
        <authorList>
            <person name="Poehlein A."/>
            <person name="Bengelsdorf F.R."/>
            <person name="Schiel-Bengelsdorf B."/>
            <person name="Duerre P."/>
            <person name="Daniel R."/>
        </authorList>
    </citation>
    <scope>NUCLEOTIDE SEQUENCE [LARGE SCALE GENOMIC DNA]</scope>
    <source>
        <strain evidence="4 5">DSM 3222</strain>
    </source>
</reference>
<keyword evidence="5" id="KW-1185">Reference proteome</keyword>
<dbReference type="PATRIC" id="fig|36849.3.peg.1488"/>
<accession>A0A0P8X282</accession>
<gene>
    <name evidence="4" type="ORF">OXPF_14010</name>
</gene>
<dbReference type="SUPFAM" id="SSF52540">
    <property type="entry name" value="P-loop containing nucleoside triphosphate hydrolases"/>
    <property type="match status" value="1"/>
</dbReference>
<keyword evidence="1" id="KW-0547">Nucleotide-binding</keyword>
<dbReference type="SMART" id="SM00382">
    <property type="entry name" value="AAA"/>
    <property type="match status" value="1"/>
</dbReference>
<dbReference type="STRING" id="36849.OXPF_14010"/>
<evidence type="ECO:0000313" key="5">
    <source>
        <dbReference type="Proteomes" id="UP000050326"/>
    </source>
</evidence>
<evidence type="ECO:0000313" key="4">
    <source>
        <dbReference type="EMBL" id="KPU44923.1"/>
    </source>
</evidence>
<dbReference type="RefSeq" id="WP_201779685.1">
    <property type="nucleotide sequence ID" value="NZ_LKET01000028.1"/>
</dbReference>
<dbReference type="InterPro" id="IPR045735">
    <property type="entry name" value="Spore_III_AA_AAA+_ATPase"/>
</dbReference>
<proteinExistence type="predicted"/>
<dbReference type="PANTHER" id="PTHR20953:SF3">
    <property type="entry name" value="P-LOOP CONTAINING NUCLEOSIDE TRIPHOSPHATE HYDROLASES SUPERFAMILY PROTEIN"/>
    <property type="match status" value="1"/>
</dbReference>
<evidence type="ECO:0000256" key="2">
    <source>
        <dbReference type="ARBA" id="ARBA00022840"/>
    </source>
</evidence>
<dbReference type="InterPro" id="IPR014217">
    <property type="entry name" value="Spore_III_AA"/>
</dbReference>
<dbReference type="NCBIfam" id="TIGR02858">
    <property type="entry name" value="spore_III_AA"/>
    <property type="match status" value="1"/>
</dbReference>
<dbReference type="InterPro" id="IPR027417">
    <property type="entry name" value="P-loop_NTPase"/>
</dbReference>
<organism evidence="4 5">
    <name type="scientific">Oxobacter pfennigii</name>
    <dbReference type="NCBI Taxonomy" id="36849"/>
    <lineage>
        <taxon>Bacteria</taxon>
        <taxon>Bacillati</taxon>
        <taxon>Bacillota</taxon>
        <taxon>Clostridia</taxon>
        <taxon>Eubacteriales</taxon>
        <taxon>Clostridiaceae</taxon>
        <taxon>Oxobacter</taxon>
    </lineage>
</organism>
<protein>
    <recommendedName>
        <fullName evidence="3">AAA+ ATPase domain-containing protein</fullName>
    </recommendedName>
</protein>
<evidence type="ECO:0000259" key="3">
    <source>
        <dbReference type="SMART" id="SM00382"/>
    </source>
</evidence>
<dbReference type="Pfam" id="PF19568">
    <property type="entry name" value="Spore_III_AA"/>
    <property type="match status" value="1"/>
</dbReference>
<dbReference type="Proteomes" id="UP000050326">
    <property type="component" value="Unassembled WGS sequence"/>
</dbReference>
<feature type="domain" description="AAA+ ATPase" evidence="3">
    <location>
        <begin position="162"/>
        <end position="310"/>
    </location>
</feature>
<dbReference type="Gene3D" id="3.40.50.300">
    <property type="entry name" value="P-loop containing nucleotide triphosphate hydrolases"/>
    <property type="match status" value="1"/>
</dbReference>